<evidence type="ECO:0000313" key="3">
    <source>
        <dbReference type="Proteomes" id="UP000313645"/>
    </source>
</evidence>
<sequence length="103" mass="11696">MADDVRTKTTIVAALKHQITALQKLVDDLEHSTTPDLRELRHLPDLLRERRERLKLSPVETAELAGLSPNTYRALERAGGNPRLDTLESVGQVLNFKLWIEMV</sequence>
<proteinExistence type="predicted"/>
<dbReference type="Pfam" id="PF01381">
    <property type="entry name" value="HTH_3"/>
    <property type="match status" value="1"/>
</dbReference>
<dbReference type="SUPFAM" id="SSF47413">
    <property type="entry name" value="lambda repressor-like DNA-binding domains"/>
    <property type="match status" value="1"/>
</dbReference>
<reference evidence="2 3" key="1">
    <citation type="submission" date="2019-02" db="EMBL/GenBank/DDBJ databases">
        <title>Marinobacter halodurans sp. nov., a marine bacterium isolated from sea tidal flat.</title>
        <authorList>
            <person name="Yoo Y."/>
            <person name="Lee D.W."/>
            <person name="Kim B.S."/>
            <person name="Kim J.-J."/>
        </authorList>
    </citation>
    <scope>NUCLEOTIDE SEQUENCE [LARGE SCALE GENOMIC DNA]</scope>
    <source>
        <strain evidence="2 3">YJ-S3-2</strain>
    </source>
</reference>
<evidence type="ECO:0000259" key="1">
    <source>
        <dbReference type="PROSITE" id="PS50943"/>
    </source>
</evidence>
<dbReference type="RefSeq" id="WP_131483153.1">
    <property type="nucleotide sequence ID" value="NZ_SJDL01000031.1"/>
</dbReference>
<dbReference type="Gene3D" id="1.10.260.40">
    <property type="entry name" value="lambda repressor-like DNA-binding domains"/>
    <property type="match status" value="1"/>
</dbReference>
<evidence type="ECO:0000313" key="2">
    <source>
        <dbReference type="EMBL" id="TBW51299.1"/>
    </source>
</evidence>
<comment type="caution">
    <text evidence="2">The sequence shown here is derived from an EMBL/GenBank/DDBJ whole genome shotgun (WGS) entry which is preliminary data.</text>
</comment>
<dbReference type="CDD" id="cd00093">
    <property type="entry name" value="HTH_XRE"/>
    <property type="match status" value="1"/>
</dbReference>
<name>A0ABY1ZGP8_9GAMM</name>
<dbReference type="PROSITE" id="PS50943">
    <property type="entry name" value="HTH_CROC1"/>
    <property type="match status" value="1"/>
</dbReference>
<dbReference type="EMBL" id="SJDL01000031">
    <property type="protein sequence ID" value="TBW51299.1"/>
    <property type="molecule type" value="Genomic_DNA"/>
</dbReference>
<dbReference type="Proteomes" id="UP000313645">
    <property type="component" value="Unassembled WGS sequence"/>
</dbReference>
<protein>
    <submittedName>
        <fullName evidence="2">XRE family transcriptional regulator</fullName>
    </submittedName>
</protein>
<dbReference type="InterPro" id="IPR010982">
    <property type="entry name" value="Lambda_DNA-bd_dom_sf"/>
</dbReference>
<gene>
    <name evidence="2" type="ORF">EZI54_17420</name>
</gene>
<accession>A0ABY1ZGP8</accession>
<feature type="domain" description="HTH cro/C1-type" evidence="1">
    <location>
        <begin position="47"/>
        <end position="100"/>
    </location>
</feature>
<dbReference type="SMART" id="SM00530">
    <property type="entry name" value="HTH_XRE"/>
    <property type="match status" value="1"/>
</dbReference>
<organism evidence="2 3">
    <name type="scientific">Marinobacter halodurans</name>
    <dbReference type="NCBI Taxonomy" id="2528979"/>
    <lineage>
        <taxon>Bacteria</taxon>
        <taxon>Pseudomonadati</taxon>
        <taxon>Pseudomonadota</taxon>
        <taxon>Gammaproteobacteria</taxon>
        <taxon>Pseudomonadales</taxon>
        <taxon>Marinobacteraceae</taxon>
        <taxon>Marinobacter</taxon>
    </lineage>
</organism>
<keyword evidence="3" id="KW-1185">Reference proteome</keyword>
<dbReference type="InterPro" id="IPR001387">
    <property type="entry name" value="Cro/C1-type_HTH"/>
</dbReference>